<evidence type="ECO:0000313" key="3">
    <source>
        <dbReference type="EMBL" id="AHG90213.1"/>
    </source>
</evidence>
<dbReference type="RefSeq" id="WP_148306302.1">
    <property type="nucleotide sequence ID" value="NZ_CP007128.1"/>
</dbReference>
<keyword evidence="1" id="KW-0175">Coiled coil</keyword>
<feature type="coiled-coil region" evidence="1">
    <location>
        <begin position="39"/>
        <end position="120"/>
    </location>
</feature>
<accession>W0RLC2</accession>
<dbReference type="OrthoDB" id="9940846at2"/>
<dbReference type="STRING" id="861299.J421_2676"/>
<evidence type="ECO:0008006" key="5">
    <source>
        <dbReference type="Google" id="ProtNLM"/>
    </source>
</evidence>
<dbReference type="HOGENOM" id="CLU_1452497_0_0_0"/>
<gene>
    <name evidence="3" type="ORF">J421_2676</name>
</gene>
<dbReference type="PATRIC" id="fig|861299.3.peg.2725"/>
<organism evidence="3 4">
    <name type="scientific">Gemmatirosa kalamazoonensis</name>
    <dbReference type="NCBI Taxonomy" id="861299"/>
    <lineage>
        <taxon>Bacteria</taxon>
        <taxon>Pseudomonadati</taxon>
        <taxon>Gemmatimonadota</taxon>
        <taxon>Gemmatimonadia</taxon>
        <taxon>Gemmatimonadales</taxon>
        <taxon>Gemmatimonadaceae</taxon>
        <taxon>Gemmatirosa</taxon>
    </lineage>
</organism>
<dbReference type="KEGG" id="gba:J421_2676"/>
<proteinExistence type="predicted"/>
<feature type="region of interest" description="Disordered" evidence="2">
    <location>
        <begin position="127"/>
        <end position="174"/>
    </location>
</feature>
<evidence type="ECO:0000256" key="1">
    <source>
        <dbReference type="SAM" id="Coils"/>
    </source>
</evidence>
<feature type="compositionally biased region" description="Gly residues" evidence="2">
    <location>
        <begin position="128"/>
        <end position="137"/>
    </location>
</feature>
<evidence type="ECO:0000256" key="2">
    <source>
        <dbReference type="SAM" id="MobiDB-lite"/>
    </source>
</evidence>
<dbReference type="InParanoid" id="W0RLC2"/>
<dbReference type="eggNOG" id="ENOG50345QV">
    <property type="taxonomic scope" value="Bacteria"/>
</dbReference>
<dbReference type="EMBL" id="CP007128">
    <property type="protein sequence ID" value="AHG90213.1"/>
    <property type="molecule type" value="Genomic_DNA"/>
</dbReference>
<evidence type="ECO:0000313" key="4">
    <source>
        <dbReference type="Proteomes" id="UP000019151"/>
    </source>
</evidence>
<keyword evidence="4" id="KW-1185">Reference proteome</keyword>
<sequence>MFEQLRASLRNLLDNASPADRRAALTDLKQALVHARMGVDDLRTGVAKARERTAAAQEELETIRRRKRLAEQIGDAETVAVADRFEKLQAERVDVLTRKQDAQERELALAEHEVAEMSADFRRAVAGVGSGGPVGGGDPERAAAAEVDALLGDDDASDRERRAATRAQRDADADARLAELKRRMGK</sequence>
<reference evidence="3 4" key="1">
    <citation type="journal article" date="2014" name="Genome Announc.">
        <title>Genome Sequence and Methylome of Soil Bacterium Gemmatirosa kalamazoonensis KBS708T, a Member of the Rarely Cultivated Gemmatimonadetes Phylum.</title>
        <authorList>
            <person name="Debruyn J.M."/>
            <person name="Radosevich M."/>
            <person name="Wommack K.E."/>
            <person name="Polson S.W."/>
            <person name="Hauser L.J."/>
            <person name="Fawaz M.N."/>
            <person name="Korlach J."/>
            <person name="Tsai Y.C."/>
        </authorList>
    </citation>
    <scope>NUCLEOTIDE SEQUENCE [LARGE SCALE GENOMIC DNA]</scope>
    <source>
        <strain evidence="3 4">KBS708</strain>
    </source>
</reference>
<feature type="compositionally biased region" description="Basic and acidic residues" evidence="2">
    <location>
        <begin position="158"/>
        <end position="174"/>
    </location>
</feature>
<name>W0RLC2_9BACT</name>
<dbReference type="Proteomes" id="UP000019151">
    <property type="component" value="Chromosome"/>
</dbReference>
<protein>
    <recommendedName>
        <fullName evidence="5">PspA/IM30 family protein</fullName>
    </recommendedName>
</protein>
<dbReference type="AlphaFoldDB" id="W0RLC2"/>